<feature type="compositionally biased region" description="Basic and acidic residues" evidence="1">
    <location>
        <begin position="121"/>
        <end position="141"/>
    </location>
</feature>
<sequence>MKVARGIVLQVIQMLCSEKSNSVYKTVKVEDPLPSTNDVHIYYPNQSNRFNLINPEDIEHRGTVSESVISLTEKWLASAASLSMNLPTNIGRLGWGRSEFWLFTITTTDDTPINTFLDESGGGKEQKQSDMEVEKRAQILN</sequence>
<reference evidence="2 3" key="1">
    <citation type="submission" date="2024-01" db="EMBL/GenBank/DDBJ databases">
        <authorList>
            <person name="Waweru B."/>
        </authorList>
    </citation>
    <scope>NUCLEOTIDE SEQUENCE [LARGE SCALE GENOMIC DNA]</scope>
</reference>
<organism evidence="2 3">
    <name type="scientific">Dovyalis caffra</name>
    <dbReference type="NCBI Taxonomy" id="77055"/>
    <lineage>
        <taxon>Eukaryota</taxon>
        <taxon>Viridiplantae</taxon>
        <taxon>Streptophyta</taxon>
        <taxon>Embryophyta</taxon>
        <taxon>Tracheophyta</taxon>
        <taxon>Spermatophyta</taxon>
        <taxon>Magnoliopsida</taxon>
        <taxon>eudicotyledons</taxon>
        <taxon>Gunneridae</taxon>
        <taxon>Pentapetalae</taxon>
        <taxon>rosids</taxon>
        <taxon>fabids</taxon>
        <taxon>Malpighiales</taxon>
        <taxon>Salicaceae</taxon>
        <taxon>Flacourtieae</taxon>
        <taxon>Dovyalis</taxon>
    </lineage>
</organism>
<dbReference type="Proteomes" id="UP001314170">
    <property type="component" value="Unassembled WGS sequence"/>
</dbReference>
<name>A0AAV1SKT4_9ROSI</name>
<evidence type="ECO:0000313" key="2">
    <source>
        <dbReference type="EMBL" id="CAK7350957.1"/>
    </source>
</evidence>
<dbReference type="EMBL" id="CAWUPB010001184">
    <property type="protein sequence ID" value="CAK7350957.1"/>
    <property type="molecule type" value="Genomic_DNA"/>
</dbReference>
<evidence type="ECO:0000256" key="1">
    <source>
        <dbReference type="SAM" id="MobiDB-lite"/>
    </source>
</evidence>
<evidence type="ECO:0000313" key="3">
    <source>
        <dbReference type="Proteomes" id="UP001314170"/>
    </source>
</evidence>
<dbReference type="AlphaFoldDB" id="A0AAV1SKT4"/>
<protein>
    <submittedName>
        <fullName evidence="2">Uncharacterized protein</fullName>
    </submittedName>
</protein>
<gene>
    <name evidence="2" type="ORF">DCAF_LOCUS23612</name>
</gene>
<keyword evidence="3" id="KW-1185">Reference proteome</keyword>
<proteinExistence type="predicted"/>
<feature type="region of interest" description="Disordered" evidence="1">
    <location>
        <begin position="114"/>
        <end position="141"/>
    </location>
</feature>
<comment type="caution">
    <text evidence="2">The sequence shown here is derived from an EMBL/GenBank/DDBJ whole genome shotgun (WGS) entry which is preliminary data.</text>
</comment>
<accession>A0AAV1SKT4</accession>